<evidence type="ECO:0000313" key="4">
    <source>
        <dbReference type="Proteomes" id="UP000578449"/>
    </source>
</evidence>
<feature type="domain" description="Mandelate racemase/muconate lactonizing enzyme C-terminal" evidence="2">
    <location>
        <begin position="140"/>
        <end position="245"/>
    </location>
</feature>
<dbReference type="SUPFAM" id="SSF51604">
    <property type="entry name" value="Enolase C-terminal domain-like"/>
    <property type="match status" value="1"/>
</dbReference>
<proteinExistence type="predicted"/>
<dbReference type="PANTHER" id="PTHR48080:SF2">
    <property type="entry name" value="D-GALACTONATE DEHYDRATASE"/>
    <property type="match status" value="1"/>
</dbReference>
<dbReference type="Pfam" id="PF13378">
    <property type="entry name" value="MR_MLE_C"/>
    <property type="match status" value="1"/>
</dbReference>
<evidence type="ECO:0000259" key="2">
    <source>
        <dbReference type="SMART" id="SM00922"/>
    </source>
</evidence>
<dbReference type="InterPro" id="IPR029065">
    <property type="entry name" value="Enolase_C-like"/>
</dbReference>
<evidence type="ECO:0000256" key="1">
    <source>
        <dbReference type="ARBA" id="ARBA00023239"/>
    </source>
</evidence>
<evidence type="ECO:0000313" key="3">
    <source>
        <dbReference type="EMBL" id="MBB5135518.1"/>
    </source>
</evidence>
<dbReference type="InterPro" id="IPR036849">
    <property type="entry name" value="Enolase-like_C_sf"/>
</dbReference>
<dbReference type="Proteomes" id="UP000578449">
    <property type="component" value="Unassembled WGS sequence"/>
</dbReference>
<accession>A0A840P773</accession>
<keyword evidence="4" id="KW-1185">Reference proteome</keyword>
<dbReference type="RefSeq" id="WP_185052460.1">
    <property type="nucleotide sequence ID" value="NZ_BAABIX010000002.1"/>
</dbReference>
<dbReference type="SMART" id="SM00922">
    <property type="entry name" value="MR_MLE"/>
    <property type="match status" value="1"/>
</dbReference>
<dbReference type="InterPro" id="IPR029017">
    <property type="entry name" value="Enolase-like_N"/>
</dbReference>
<dbReference type="EMBL" id="JACHGN010000011">
    <property type="protein sequence ID" value="MBB5135518.1"/>
    <property type="molecule type" value="Genomic_DNA"/>
</dbReference>
<keyword evidence="1" id="KW-0456">Lyase</keyword>
<dbReference type="SFLD" id="SFLDG00179">
    <property type="entry name" value="mandelate_racemase"/>
    <property type="match status" value="1"/>
</dbReference>
<dbReference type="SFLD" id="SFLDS00001">
    <property type="entry name" value="Enolase"/>
    <property type="match status" value="1"/>
</dbReference>
<name>A0A840P773_9ACTN</name>
<dbReference type="Gene3D" id="3.20.20.120">
    <property type="entry name" value="Enolase-like C-terminal domain"/>
    <property type="match status" value="1"/>
</dbReference>
<dbReference type="CDD" id="cd03316">
    <property type="entry name" value="MR_like"/>
    <property type="match status" value="1"/>
</dbReference>
<comment type="caution">
    <text evidence="3">The sequence shown here is derived from an EMBL/GenBank/DDBJ whole genome shotgun (WGS) entry which is preliminary data.</text>
</comment>
<dbReference type="InterPro" id="IPR013341">
    <property type="entry name" value="Mandelate_racemase_N_dom"/>
</dbReference>
<reference evidence="3 4" key="1">
    <citation type="submission" date="2020-08" db="EMBL/GenBank/DDBJ databases">
        <title>Genomic Encyclopedia of Type Strains, Phase IV (KMG-IV): sequencing the most valuable type-strain genomes for metagenomic binning, comparative biology and taxonomic classification.</title>
        <authorList>
            <person name="Goeker M."/>
        </authorList>
    </citation>
    <scope>NUCLEOTIDE SEQUENCE [LARGE SCALE GENOMIC DNA]</scope>
    <source>
        <strain evidence="3 4">DSM 45615</strain>
    </source>
</reference>
<dbReference type="Pfam" id="PF02746">
    <property type="entry name" value="MR_MLE_N"/>
    <property type="match status" value="1"/>
</dbReference>
<dbReference type="Gene3D" id="3.30.390.10">
    <property type="entry name" value="Enolase-like, N-terminal domain"/>
    <property type="match status" value="1"/>
</dbReference>
<dbReference type="AlphaFoldDB" id="A0A840P773"/>
<protein>
    <submittedName>
        <fullName evidence="3">L-alanine-DL-glutamate epimerase-like enolase superfamily enzyme</fullName>
    </submittedName>
</protein>
<sequence>MKIRDIRAAGLRGATPAGGWQEELTSDDVVHTLVAVHTDEGPIGIGSVFTSEALVRGALEVLRPLLIGEEATEPERVSERLHRATFWLGRGGTVTHTISGIDIALWDVLGQVTGQPVGRLLGGRYRERVRPYASLLMDRPEVLAERLGRLAAQGWTAFKIGWGPFGRVGEDLDERIVAAAREAVGPGAMLMVDAGGSDSAWSNGYKWALRTARMLDRYGVAWFEEPLGPDALDDYVHLRREAPVAISGGEVLTRRQSFHPWLEAGAFDIVQPDVTKVGGLSEQRRIGWAAQDHGVRLIPHGWNTAVGLAADLQLASALPGTDLVEYVTGSPYVDAITTEPWRLDADGMLAIPDAPGLGIRLDPEALARYTDAAALLRP</sequence>
<dbReference type="SUPFAM" id="SSF54826">
    <property type="entry name" value="Enolase N-terminal domain-like"/>
    <property type="match status" value="1"/>
</dbReference>
<dbReference type="InterPro" id="IPR034593">
    <property type="entry name" value="DgoD-like"/>
</dbReference>
<organism evidence="3 4">
    <name type="scientific">Thermocatellispora tengchongensis</name>
    <dbReference type="NCBI Taxonomy" id="1073253"/>
    <lineage>
        <taxon>Bacteria</taxon>
        <taxon>Bacillati</taxon>
        <taxon>Actinomycetota</taxon>
        <taxon>Actinomycetes</taxon>
        <taxon>Streptosporangiales</taxon>
        <taxon>Streptosporangiaceae</taxon>
        <taxon>Thermocatellispora</taxon>
    </lineage>
</organism>
<dbReference type="GO" id="GO:0016829">
    <property type="term" value="F:lyase activity"/>
    <property type="evidence" value="ECO:0007669"/>
    <property type="project" value="UniProtKB-KW"/>
</dbReference>
<dbReference type="PANTHER" id="PTHR48080">
    <property type="entry name" value="D-GALACTONATE DEHYDRATASE-RELATED"/>
    <property type="match status" value="1"/>
</dbReference>
<gene>
    <name evidence="3" type="ORF">HNP84_005262</name>
</gene>
<dbReference type="InterPro" id="IPR013342">
    <property type="entry name" value="Mandelate_racemase_C"/>
</dbReference>